<evidence type="ECO:0000313" key="4">
    <source>
        <dbReference type="Proteomes" id="UP000030678"/>
    </source>
</evidence>
<feature type="compositionally biased region" description="Low complexity" evidence="2">
    <location>
        <begin position="120"/>
        <end position="132"/>
    </location>
</feature>
<evidence type="ECO:0000313" key="3">
    <source>
        <dbReference type="EMBL" id="ETI21688.1"/>
    </source>
</evidence>
<feature type="compositionally biased region" description="Basic residues" evidence="2">
    <location>
        <begin position="407"/>
        <end position="436"/>
    </location>
</feature>
<feature type="compositionally biased region" description="Basic and acidic residues" evidence="2">
    <location>
        <begin position="449"/>
        <end position="480"/>
    </location>
</feature>
<dbReference type="RefSeq" id="XP_008730569.1">
    <property type="nucleotide sequence ID" value="XM_008732347.1"/>
</dbReference>
<feature type="compositionally biased region" description="Basic and acidic residues" evidence="2">
    <location>
        <begin position="23"/>
        <end position="44"/>
    </location>
</feature>
<organism evidence="3 4">
    <name type="scientific">Cladophialophora carrionii CBS 160.54</name>
    <dbReference type="NCBI Taxonomy" id="1279043"/>
    <lineage>
        <taxon>Eukaryota</taxon>
        <taxon>Fungi</taxon>
        <taxon>Dikarya</taxon>
        <taxon>Ascomycota</taxon>
        <taxon>Pezizomycotina</taxon>
        <taxon>Eurotiomycetes</taxon>
        <taxon>Chaetothyriomycetidae</taxon>
        <taxon>Chaetothyriales</taxon>
        <taxon>Herpotrichiellaceae</taxon>
        <taxon>Cladophialophora</taxon>
    </lineage>
</organism>
<feature type="compositionally biased region" description="Polar residues" evidence="2">
    <location>
        <begin position="376"/>
        <end position="386"/>
    </location>
</feature>
<feature type="region of interest" description="Disordered" evidence="2">
    <location>
        <begin position="355"/>
        <end position="519"/>
    </location>
</feature>
<keyword evidence="1" id="KW-0175">Coiled coil</keyword>
<dbReference type="GeneID" id="19986528"/>
<feature type="region of interest" description="Disordered" evidence="2">
    <location>
        <begin position="1"/>
        <end position="68"/>
    </location>
</feature>
<sequence length="519" mass="59319">MASGQGCSSTDYAATVSGGSHPFTKDNRTNERWDGDNYYGDHQRYYHGQPAQPDWHSAPNSPPPRHHGIRILGAAGPEHDICFPGGAERGEHRHYVRGARSEHHARNDLIQPDHSRRVPSRCSPRARSSSNSDRQDLDRLLNDQSRIIQRKDGKINEQQKLINKLTSEKKTLATTIEDLRFLKDSLTRKLHEKDDELQRVNYHDPEGSHRRDDLTAAQDRKLQDSNRYINNHLDQIRNLGGLPVPPPLLSTFQTTLLAFQGADLATPVERRLQALGATMDENDLIESQQPVIVSKHLRNCKDNENSSWSRPVAQTVLWPRVKDDPAFADVGHGPPVTFDVLWHRIRDITSSHVANDDQYDSHSSTFDERYDPQDHSPLSLSESGLSNKEEERLAVPAGSNHLALARSHMRHKGRGRPRSRSPGYKRHRDQRQKYRQRRYEGSNPGPPSTDRDRDRHRYEVGERPRDVKTMMDADTVRNIEARSGSRQPNQKTRKGAKRKGKRKQQQQRKQEEKSAGTVD</sequence>
<dbReference type="EMBL" id="KB822707">
    <property type="protein sequence ID" value="ETI21688.1"/>
    <property type="molecule type" value="Genomic_DNA"/>
</dbReference>
<protein>
    <submittedName>
        <fullName evidence="3">Uncharacterized protein</fullName>
    </submittedName>
</protein>
<feature type="coiled-coil region" evidence="1">
    <location>
        <begin position="148"/>
        <end position="175"/>
    </location>
</feature>
<dbReference type="Proteomes" id="UP000030678">
    <property type="component" value="Unassembled WGS sequence"/>
</dbReference>
<proteinExistence type="predicted"/>
<feature type="compositionally biased region" description="Basic and acidic residues" evidence="2">
    <location>
        <begin position="365"/>
        <end position="374"/>
    </location>
</feature>
<feature type="region of interest" description="Disordered" evidence="2">
    <location>
        <begin position="99"/>
        <end position="138"/>
    </location>
</feature>
<feature type="compositionally biased region" description="Polar residues" evidence="2">
    <location>
        <begin position="1"/>
        <end position="12"/>
    </location>
</feature>
<name>V9D5W1_9EURO</name>
<dbReference type="HOGENOM" id="CLU_524777_0_0_1"/>
<feature type="compositionally biased region" description="Basic residues" evidence="2">
    <location>
        <begin position="491"/>
        <end position="506"/>
    </location>
</feature>
<dbReference type="OrthoDB" id="5431222at2759"/>
<feature type="compositionally biased region" description="Basic and acidic residues" evidence="2">
    <location>
        <begin position="99"/>
        <end position="116"/>
    </location>
</feature>
<reference evidence="3 4" key="1">
    <citation type="submission" date="2013-03" db="EMBL/GenBank/DDBJ databases">
        <title>The Genome Sequence of Cladophialophora carrionii CBS 160.54.</title>
        <authorList>
            <consortium name="The Broad Institute Genomics Platform"/>
            <person name="Cuomo C."/>
            <person name="de Hoog S."/>
            <person name="Gorbushina A."/>
            <person name="Walker B."/>
            <person name="Young S.K."/>
            <person name="Zeng Q."/>
            <person name="Gargeya S."/>
            <person name="Fitzgerald M."/>
            <person name="Haas B."/>
            <person name="Abouelleil A."/>
            <person name="Allen A.W."/>
            <person name="Alvarado L."/>
            <person name="Arachchi H.M."/>
            <person name="Berlin A.M."/>
            <person name="Chapman S.B."/>
            <person name="Gainer-Dewar J."/>
            <person name="Goldberg J."/>
            <person name="Griggs A."/>
            <person name="Gujja S."/>
            <person name="Hansen M."/>
            <person name="Howarth C."/>
            <person name="Imamovic A."/>
            <person name="Ireland A."/>
            <person name="Larimer J."/>
            <person name="McCowan C."/>
            <person name="Murphy C."/>
            <person name="Pearson M."/>
            <person name="Poon T.W."/>
            <person name="Priest M."/>
            <person name="Roberts A."/>
            <person name="Saif S."/>
            <person name="Shea T."/>
            <person name="Sisk P."/>
            <person name="Sykes S."/>
            <person name="Wortman J."/>
            <person name="Nusbaum C."/>
            <person name="Birren B."/>
        </authorList>
    </citation>
    <scope>NUCLEOTIDE SEQUENCE [LARGE SCALE GENOMIC DNA]</scope>
    <source>
        <strain evidence="3 4">CBS 160.54</strain>
    </source>
</reference>
<accession>V9D5W1</accession>
<dbReference type="AlphaFoldDB" id="V9D5W1"/>
<feature type="compositionally biased region" description="Basic and acidic residues" evidence="2">
    <location>
        <begin position="508"/>
        <end position="519"/>
    </location>
</feature>
<evidence type="ECO:0000256" key="1">
    <source>
        <dbReference type="SAM" id="Coils"/>
    </source>
</evidence>
<gene>
    <name evidence="3" type="ORF">G647_08035</name>
</gene>
<evidence type="ECO:0000256" key="2">
    <source>
        <dbReference type="SAM" id="MobiDB-lite"/>
    </source>
</evidence>
<dbReference type="VEuPathDB" id="FungiDB:G647_08035"/>